<reference evidence="7" key="1">
    <citation type="journal article" date="2021" name="Sci. Adv.">
        <title>The American lobster genome reveals insights on longevity, neural, and immune adaptations.</title>
        <authorList>
            <person name="Polinski J.M."/>
            <person name="Zimin A.V."/>
            <person name="Clark K.F."/>
            <person name="Kohn A.B."/>
            <person name="Sadowski N."/>
            <person name="Timp W."/>
            <person name="Ptitsyn A."/>
            <person name="Khanna P."/>
            <person name="Romanova D.Y."/>
            <person name="Williams P."/>
            <person name="Greenwood S.J."/>
            <person name="Moroz L.L."/>
            <person name="Walt D.R."/>
            <person name="Bodnar A.G."/>
        </authorList>
    </citation>
    <scope>NUCLEOTIDE SEQUENCE</scope>
    <source>
        <strain evidence="7">GMGI-L3</strain>
    </source>
</reference>
<organism evidence="7 8">
    <name type="scientific">Homarus americanus</name>
    <name type="common">American lobster</name>
    <dbReference type="NCBI Taxonomy" id="6706"/>
    <lineage>
        <taxon>Eukaryota</taxon>
        <taxon>Metazoa</taxon>
        <taxon>Ecdysozoa</taxon>
        <taxon>Arthropoda</taxon>
        <taxon>Crustacea</taxon>
        <taxon>Multicrustacea</taxon>
        <taxon>Malacostraca</taxon>
        <taxon>Eumalacostraca</taxon>
        <taxon>Eucarida</taxon>
        <taxon>Decapoda</taxon>
        <taxon>Pleocyemata</taxon>
        <taxon>Astacidea</taxon>
        <taxon>Nephropoidea</taxon>
        <taxon>Nephropidae</taxon>
        <taxon>Homarus</taxon>
    </lineage>
</organism>
<keyword evidence="5 6" id="KW-0472">Membrane</keyword>
<feature type="transmembrane region" description="Helical" evidence="6">
    <location>
        <begin position="50"/>
        <end position="69"/>
    </location>
</feature>
<dbReference type="InterPro" id="IPR013604">
    <property type="entry name" value="7TM_chemorcpt"/>
</dbReference>
<keyword evidence="7" id="KW-0675">Receptor</keyword>
<dbReference type="GO" id="GO:0005886">
    <property type="term" value="C:plasma membrane"/>
    <property type="evidence" value="ECO:0007669"/>
    <property type="project" value="UniProtKB-SubCell"/>
</dbReference>
<feature type="transmembrane region" description="Helical" evidence="6">
    <location>
        <begin position="81"/>
        <end position="99"/>
    </location>
</feature>
<dbReference type="GO" id="GO:0050909">
    <property type="term" value="P:sensory perception of taste"/>
    <property type="evidence" value="ECO:0007669"/>
    <property type="project" value="InterPro"/>
</dbReference>
<feature type="transmembrane region" description="Helical" evidence="6">
    <location>
        <begin position="360"/>
        <end position="380"/>
    </location>
</feature>
<accession>A0A8J5JL62</accession>
<gene>
    <name evidence="7" type="ORF">Hamer_G026770</name>
</gene>
<comment type="caution">
    <text evidence="7">The sequence shown here is derived from an EMBL/GenBank/DDBJ whole genome shotgun (WGS) entry which is preliminary data.</text>
</comment>
<evidence type="ECO:0000313" key="8">
    <source>
        <dbReference type="Proteomes" id="UP000747542"/>
    </source>
</evidence>
<feature type="transmembrane region" description="Helical" evidence="6">
    <location>
        <begin position="256"/>
        <end position="279"/>
    </location>
</feature>
<evidence type="ECO:0000256" key="5">
    <source>
        <dbReference type="ARBA" id="ARBA00023136"/>
    </source>
</evidence>
<proteinExistence type="predicted"/>
<keyword evidence="3 6" id="KW-0812">Transmembrane</keyword>
<name>A0A8J5JL62_HOMAM</name>
<dbReference type="Proteomes" id="UP000747542">
    <property type="component" value="Unassembled WGS sequence"/>
</dbReference>
<comment type="subcellular location">
    <subcellularLocation>
        <location evidence="1">Cell membrane</location>
        <topology evidence="1">Multi-pass membrane protein</topology>
    </subcellularLocation>
</comment>
<evidence type="ECO:0000256" key="2">
    <source>
        <dbReference type="ARBA" id="ARBA00022475"/>
    </source>
</evidence>
<sequence length="389" mass="44115">MTTLIQDLRQGSLRSLAVVLQVVGMFPYTWPNTQTPSPHQFSLVLFLWDMFIQLYINIITPLQIVKLFLTMFRNDIGGIVLKYSVSLAFMITSLVSALLCSKSSKLASALTDLHARVKTNTLGNQCHMRLVYIIIVMLVEATMVLFSVPFYINYPHLSLAEKICFFFNTLFSVPSLYMSHLFFRMTFSILAQQLVEAVEDVVSLAQHLPSHNLQPTKGQHDIATTMMDFTTTSSPLHDLESRILQVEETREKLTDYFFLGMTTILVTGLILCVATIYTLSRGYFEGGFTFTLLLGATIMLINMCSVGQNFINEVDKAAGMLKKFSCQSSNYFVKAQVRYLLHLLEPLQIFDFYGWYRLDYSTVVGVVNLLVTYLVILVQVGDQPLNRQA</sequence>
<evidence type="ECO:0000256" key="6">
    <source>
        <dbReference type="SAM" id="Phobius"/>
    </source>
</evidence>
<evidence type="ECO:0000256" key="1">
    <source>
        <dbReference type="ARBA" id="ARBA00004651"/>
    </source>
</evidence>
<keyword evidence="2" id="KW-1003">Cell membrane</keyword>
<dbReference type="OrthoDB" id="6370169at2759"/>
<keyword evidence="8" id="KW-1185">Reference proteome</keyword>
<feature type="transmembrane region" description="Helical" evidence="6">
    <location>
        <begin position="12"/>
        <end position="30"/>
    </location>
</feature>
<evidence type="ECO:0000256" key="3">
    <source>
        <dbReference type="ARBA" id="ARBA00022692"/>
    </source>
</evidence>
<dbReference type="Pfam" id="PF08395">
    <property type="entry name" value="7tm_7"/>
    <property type="match status" value="1"/>
</dbReference>
<dbReference type="EMBL" id="JAHLQT010032701">
    <property type="protein sequence ID" value="KAG7159705.1"/>
    <property type="molecule type" value="Genomic_DNA"/>
</dbReference>
<evidence type="ECO:0000256" key="4">
    <source>
        <dbReference type="ARBA" id="ARBA00022989"/>
    </source>
</evidence>
<dbReference type="AlphaFoldDB" id="A0A8J5JL62"/>
<feature type="transmembrane region" description="Helical" evidence="6">
    <location>
        <begin position="291"/>
        <end position="311"/>
    </location>
</feature>
<feature type="transmembrane region" description="Helical" evidence="6">
    <location>
        <begin position="130"/>
        <end position="152"/>
    </location>
</feature>
<protein>
    <submittedName>
        <fullName evidence="7">Putative 7tm Chemosensory receptor-containing protein 5</fullName>
    </submittedName>
</protein>
<evidence type="ECO:0000313" key="7">
    <source>
        <dbReference type="EMBL" id="KAG7159705.1"/>
    </source>
</evidence>
<keyword evidence="4 6" id="KW-1133">Transmembrane helix</keyword>